<dbReference type="InterPro" id="IPR011990">
    <property type="entry name" value="TPR-like_helical_dom_sf"/>
</dbReference>
<proteinExistence type="predicted"/>
<dbReference type="PANTHER" id="PTHR46035:SF1">
    <property type="entry name" value="TETRATRICOPEPTIDE REPEAT PROTEIN 4"/>
    <property type="match status" value="1"/>
</dbReference>
<name>A0ABN8QHS3_9CNID</name>
<dbReference type="Proteomes" id="UP001159405">
    <property type="component" value="Unassembled WGS sequence"/>
</dbReference>
<evidence type="ECO:0000313" key="1">
    <source>
        <dbReference type="EMBL" id="CAH3164427.1"/>
    </source>
</evidence>
<dbReference type="EMBL" id="CALNXK010000129">
    <property type="protein sequence ID" value="CAH3164427.1"/>
    <property type="molecule type" value="Genomic_DNA"/>
</dbReference>
<keyword evidence="2" id="KW-1185">Reference proteome</keyword>
<gene>
    <name evidence="1" type="ORF">PLOB_00006303</name>
</gene>
<feature type="non-terminal residue" evidence="1">
    <location>
        <position position="1"/>
    </location>
</feature>
<accession>A0ABN8QHS3</accession>
<dbReference type="Gene3D" id="1.25.40.10">
    <property type="entry name" value="Tetratricopeptide repeat domain"/>
    <property type="match status" value="1"/>
</dbReference>
<comment type="caution">
    <text evidence="1">The sequence shown here is derived from an EMBL/GenBank/DDBJ whole genome shotgun (WGS) entry which is preliminary data.</text>
</comment>
<dbReference type="PANTHER" id="PTHR46035">
    <property type="entry name" value="TETRATRICOPEPTIDE REPEAT PROTEIN 4"/>
    <property type="match status" value="1"/>
</dbReference>
<sequence length="164" mass="18265">YQGAAERNKCLSETNLRSHSSVRLQIKAFMAMSGIREASPESDEKVLDFDDATLEAIAEVYKTEGDEAYSKEDYSNAVYFYAEGIKVKCKNEDLKSELYSNRAYANLLLGNYIYSLVDAKNATDLRPLSIKPMIAGAKASVKLSLRELAIFWCNTGLAVSFFSV</sequence>
<evidence type="ECO:0000313" key="2">
    <source>
        <dbReference type="Proteomes" id="UP001159405"/>
    </source>
</evidence>
<dbReference type="SUPFAM" id="SSF48452">
    <property type="entry name" value="TPR-like"/>
    <property type="match status" value="1"/>
</dbReference>
<protein>
    <submittedName>
        <fullName evidence="1">Uncharacterized protein</fullName>
    </submittedName>
</protein>
<organism evidence="1 2">
    <name type="scientific">Porites lobata</name>
    <dbReference type="NCBI Taxonomy" id="104759"/>
    <lineage>
        <taxon>Eukaryota</taxon>
        <taxon>Metazoa</taxon>
        <taxon>Cnidaria</taxon>
        <taxon>Anthozoa</taxon>
        <taxon>Hexacorallia</taxon>
        <taxon>Scleractinia</taxon>
        <taxon>Fungiina</taxon>
        <taxon>Poritidae</taxon>
        <taxon>Porites</taxon>
    </lineage>
</organism>
<reference evidence="1 2" key="1">
    <citation type="submission" date="2022-05" db="EMBL/GenBank/DDBJ databases">
        <authorList>
            <consortium name="Genoscope - CEA"/>
            <person name="William W."/>
        </authorList>
    </citation>
    <scope>NUCLEOTIDE SEQUENCE [LARGE SCALE GENOMIC DNA]</scope>
</reference>